<dbReference type="SUPFAM" id="SSF52833">
    <property type="entry name" value="Thioredoxin-like"/>
    <property type="match status" value="1"/>
</dbReference>
<evidence type="ECO:0000313" key="1">
    <source>
        <dbReference type="EMBL" id="RIE07168.1"/>
    </source>
</evidence>
<name>A0A398D3L7_9BACT</name>
<dbReference type="Pfam" id="PF01257">
    <property type="entry name" value="2Fe-2S_thioredx"/>
    <property type="match status" value="1"/>
</dbReference>
<dbReference type="OrthoDB" id="9807975at2"/>
<proteinExistence type="predicted"/>
<dbReference type="RefSeq" id="WP_119120606.1">
    <property type="nucleotide sequence ID" value="NZ_QXIU01000259.1"/>
</dbReference>
<dbReference type="EMBL" id="QXIU01000259">
    <property type="protein sequence ID" value="RIE07168.1"/>
    <property type="molecule type" value="Genomic_DNA"/>
</dbReference>
<organism evidence="1 2">
    <name type="scientific">Candidatus Cryosericum odellii</name>
    <dbReference type="NCBI Taxonomy" id="2290917"/>
    <lineage>
        <taxon>Bacteria</taxon>
        <taxon>Pseudomonadati</taxon>
        <taxon>Caldisericota/Cryosericota group</taxon>
        <taxon>Candidatus Cryosericota</taxon>
        <taxon>Candidatus Cryosericia</taxon>
        <taxon>Candidatus Cryosericales</taxon>
        <taxon>Candidatus Cryosericaceae</taxon>
        <taxon>Candidatus Cryosericum</taxon>
    </lineage>
</organism>
<sequence>MKSLYICMGSACHLKSAQSILDVFRRKIQEHQLEDVVELKGSFCLGMCAEAVPVKVNDTIVHGITVENASEMFDREVMPLIRGA</sequence>
<evidence type="ECO:0000313" key="2">
    <source>
        <dbReference type="Proteomes" id="UP000266489"/>
    </source>
</evidence>
<gene>
    <name evidence="1" type="ORF">SMC5_10215</name>
</gene>
<comment type="caution">
    <text evidence="1">The sequence shown here is derived from an EMBL/GenBank/DDBJ whole genome shotgun (WGS) entry which is preliminary data.</text>
</comment>
<protein>
    <submittedName>
        <fullName evidence="1">(2Fe-2S) ferredoxin domain-containing protein</fullName>
    </submittedName>
</protein>
<dbReference type="Proteomes" id="UP000266489">
    <property type="component" value="Unassembled WGS sequence"/>
</dbReference>
<reference evidence="1 2" key="1">
    <citation type="submission" date="2018-09" db="EMBL/GenBank/DDBJ databases">
        <title>Discovery and Ecogenomic Context for Candidatus Cryosericales, a Global Caldiserica Order Active in Thawing Permafrost.</title>
        <authorList>
            <person name="Martinez M.A."/>
            <person name="Woodcroft B.J."/>
            <person name="Ignacio Espinoza J.C."/>
            <person name="Zayed A."/>
            <person name="Singleton C.M."/>
            <person name="Boyd J."/>
            <person name="Li Y.-F."/>
            <person name="Purvine S."/>
            <person name="Maughan H."/>
            <person name="Hodgkins S.B."/>
            <person name="Anderson D."/>
            <person name="Sederholm M."/>
            <person name="Temperton B."/>
            <person name="Saleska S.R."/>
            <person name="Tyson G.W."/>
            <person name="Rich V.I."/>
        </authorList>
    </citation>
    <scope>NUCLEOTIDE SEQUENCE [LARGE SCALE GENOMIC DNA]</scope>
    <source>
        <strain evidence="1 2">SMC5</strain>
    </source>
</reference>
<dbReference type="InterPro" id="IPR036249">
    <property type="entry name" value="Thioredoxin-like_sf"/>
</dbReference>
<dbReference type="CDD" id="cd02980">
    <property type="entry name" value="TRX_Fd_family"/>
    <property type="match status" value="1"/>
</dbReference>
<dbReference type="AlphaFoldDB" id="A0A398D3L7"/>
<accession>A0A398D3L7</accession>
<dbReference type="Gene3D" id="3.40.30.10">
    <property type="entry name" value="Glutaredoxin"/>
    <property type="match status" value="1"/>
</dbReference>